<dbReference type="EMBL" id="CP036528">
    <property type="protein sequence ID" value="QBK25368.1"/>
    <property type="molecule type" value="Genomic_DNA"/>
</dbReference>
<keyword evidence="1" id="KW-0812">Transmembrane</keyword>
<dbReference type="RefSeq" id="WP_208651755.1">
    <property type="nucleotide sequence ID" value="NZ_CP036528.1"/>
</dbReference>
<name>A0A4P6UU22_9BACL</name>
<feature type="transmembrane region" description="Helical" evidence="1">
    <location>
        <begin position="81"/>
        <end position="104"/>
    </location>
</feature>
<keyword evidence="1" id="KW-0472">Membrane</keyword>
<feature type="transmembrane region" description="Helical" evidence="1">
    <location>
        <begin position="40"/>
        <end position="61"/>
    </location>
</feature>
<evidence type="ECO:0000256" key="1">
    <source>
        <dbReference type="SAM" id="Phobius"/>
    </source>
</evidence>
<dbReference type="KEGG" id="uth:DKZ56_05575"/>
<dbReference type="AlphaFoldDB" id="A0A4P6UU22"/>
<gene>
    <name evidence="2" type="ORF">DKZ56_05575</name>
</gene>
<reference evidence="2 3" key="1">
    <citation type="submission" date="2019-02" db="EMBL/GenBank/DDBJ databases">
        <title>Ureibacillus thermophilus.</title>
        <authorList>
            <person name="Sunny J.S."/>
            <person name="Natarajan A."/>
            <person name="Saleena L.M."/>
        </authorList>
    </citation>
    <scope>NUCLEOTIDE SEQUENCE [LARGE SCALE GENOMIC DNA]</scope>
    <source>
        <strain evidence="2 3">LM102</strain>
    </source>
</reference>
<evidence type="ECO:0000313" key="3">
    <source>
        <dbReference type="Proteomes" id="UP000291151"/>
    </source>
</evidence>
<keyword evidence="3" id="KW-1185">Reference proteome</keyword>
<evidence type="ECO:0000313" key="2">
    <source>
        <dbReference type="EMBL" id="QBK25368.1"/>
    </source>
</evidence>
<sequence>MLIVRTKEELKRAKENKVKEFIVVGELAQKLHKAEKISKLSKTAAVALAGAVGVGVATTPVTGGGSLVVSALTGTGVAATAGVSTGVIYAAIAVGGVLLVYALYKEYNVTVIRRLDGTIELQFNRK</sequence>
<accession>A0A4P6UU22</accession>
<keyword evidence="1" id="KW-1133">Transmembrane helix</keyword>
<protein>
    <submittedName>
        <fullName evidence="2">Uncharacterized protein</fullName>
    </submittedName>
</protein>
<organism evidence="2 3">
    <name type="scientific">Ureibacillus thermophilus</name>
    <dbReference type="NCBI Taxonomy" id="367743"/>
    <lineage>
        <taxon>Bacteria</taxon>
        <taxon>Bacillati</taxon>
        <taxon>Bacillota</taxon>
        <taxon>Bacilli</taxon>
        <taxon>Bacillales</taxon>
        <taxon>Caryophanaceae</taxon>
        <taxon>Ureibacillus</taxon>
    </lineage>
</organism>
<dbReference type="Proteomes" id="UP000291151">
    <property type="component" value="Chromosome"/>
</dbReference>
<proteinExistence type="predicted"/>